<dbReference type="InterPro" id="IPR036830">
    <property type="entry name" value="PP_kinase_middle_dom_sf"/>
</dbReference>
<dbReference type="SUPFAM" id="SSF140356">
    <property type="entry name" value="PPK N-terminal domain-like"/>
    <property type="match status" value="1"/>
</dbReference>
<comment type="cofactor">
    <cofactor evidence="6">
        <name>Mg(2+)</name>
        <dbReference type="ChEBI" id="CHEBI:18420"/>
    </cofactor>
</comment>
<feature type="domain" description="Polyphosphate kinase C-terminal" evidence="11">
    <location>
        <begin position="561"/>
        <end position="727"/>
    </location>
</feature>
<dbReference type="eggNOG" id="COG0855">
    <property type="taxonomic scope" value="Bacteria"/>
</dbReference>
<comment type="PTM">
    <text evidence="6 7">An intermediate of this reaction is the autophosphorylated ppk in which a phosphate is covalently linked to a histidine residue through a N-P bond.</text>
</comment>
<dbReference type="GO" id="GO:0046872">
    <property type="term" value="F:metal ion binding"/>
    <property type="evidence" value="ECO:0007669"/>
    <property type="project" value="UniProtKB-KW"/>
</dbReference>
<dbReference type="KEGG" id="gxy:GLX_26860"/>
<dbReference type="STRING" id="634177.GLX_26860"/>
<comment type="function">
    <text evidence="6 7">Catalyzes the reversible transfer of the terminal phosphate of ATP to form a long-chain polyphosphate (polyP).</text>
</comment>
<dbReference type="HAMAP" id="MF_00347">
    <property type="entry name" value="Polyphosphate_kinase"/>
    <property type="match status" value="1"/>
</dbReference>
<evidence type="ECO:0000259" key="10">
    <source>
        <dbReference type="Pfam" id="PF13089"/>
    </source>
</evidence>
<feature type="binding site" evidence="6">
    <location>
        <position position="103"/>
    </location>
    <ligand>
        <name>ATP</name>
        <dbReference type="ChEBI" id="CHEBI:30616"/>
    </ligand>
</feature>
<dbReference type="Gene3D" id="1.20.58.310">
    <property type="entry name" value="Polyphosphate kinase N-terminal domain"/>
    <property type="match status" value="1"/>
</dbReference>
<accession>G2I2W9</accession>
<dbReference type="NCBIfam" id="TIGR03705">
    <property type="entry name" value="poly_P_kin"/>
    <property type="match status" value="1"/>
</dbReference>
<evidence type="ECO:0000256" key="4">
    <source>
        <dbReference type="ARBA" id="ARBA00022777"/>
    </source>
</evidence>
<dbReference type="Gene3D" id="3.30.1840.10">
    <property type="entry name" value="Polyphosphate kinase middle domain"/>
    <property type="match status" value="1"/>
</dbReference>
<evidence type="ECO:0000259" key="12">
    <source>
        <dbReference type="Pfam" id="PF17941"/>
    </source>
</evidence>
<feature type="domain" description="Polyphosphate kinase N-terminal" evidence="10">
    <location>
        <begin position="65"/>
        <end position="169"/>
    </location>
</feature>
<protein>
    <recommendedName>
        <fullName evidence="6 7">Polyphosphate kinase</fullName>
        <ecNumber evidence="6 7">2.7.4.1</ecNumber>
    </recommendedName>
    <alternativeName>
        <fullName evidence="6">ATP-polyphosphate phosphotransferase</fullName>
    </alternativeName>
    <alternativeName>
        <fullName evidence="6">Polyphosphoric acid kinase</fullName>
    </alternativeName>
</protein>
<dbReference type="NCBIfam" id="NF003917">
    <property type="entry name" value="PRK05443.1-1"/>
    <property type="match status" value="1"/>
</dbReference>
<proteinExistence type="inferred from homology"/>
<feature type="domain" description="Polyphosphate kinase middle" evidence="9">
    <location>
        <begin position="178"/>
        <end position="360"/>
    </location>
</feature>
<feature type="region of interest" description="Disordered" evidence="8">
    <location>
        <begin position="740"/>
        <end position="772"/>
    </location>
</feature>
<evidence type="ECO:0000256" key="2">
    <source>
        <dbReference type="ARBA" id="ARBA00022679"/>
    </source>
</evidence>
<organism evidence="13 14">
    <name type="scientific">Komagataeibacter medellinensis (strain NBRC 3288 / BCRC 11682 / LMG 1693 / Kondo 51)</name>
    <name type="common">Gluconacetobacter medellinensis</name>
    <dbReference type="NCBI Taxonomy" id="634177"/>
    <lineage>
        <taxon>Bacteria</taxon>
        <taxon>Pseudomonadati</taxon>
        <taxon>Pseudomonadota</taxon>
        <taxon>Alphaproteobacteria</taxon>
        <taxon>Acetobacterales</taxon>
        <taxon>Acetobacteraceae</taxon>
        <taxon>Komagataeibacter</taxon>
    </lineage>
</organism>
<dbReference type="GO" id="GO:0006799">
    <property type="term" value="P:polyphosphate biosynthetic process"/>
    <property type="evidence" value="ECO:0007669"/>
    <property type="project" value="UniProtKB-UniRule"/>
</dbReference>
<dbReference type="EC" id="2.7.4.1" evidence="6 7"/>
<dbReference type="PIRSF" id="PIRSF015589">
    <property type="entry name" value="PP_kinase"/>
    <property type="match status" value="1"/>
</dbReference>
<dbReference type="CDD" id="cd09165">
    <property type="entry name" value="PLDc_PaPPK1_C1_like"/>
    <property type="match status" value="1"/>
</dbReference>
<sequence length="772" mass="86893">MQQYRTPPLNGSQKPLTRPPRKTPSRPASAPRARTRSRKAASTGRQMVVHEPVEPLPDATSPQRFINRELSWLDFNQRVVDEADNPRNPLLERVRFLSISASNLDEFYSVRVAGLVGQVREGLVKTSPDGLTPQQQLAAVRERTGRLLYEQQRIWRDLQRELEGAGIVVCDEVSFTAEEQAWLDTCFMERVFPVLTPLAIDPAHPLPFIPNMGIAQALRLLNAETGQFVMEALILLPARIERFIRLPTSLSPPGVTRFILLERLIVMCIDRLFPGLVAGDWGVMRIVRDTDVEFEDEAEDLVRSYESALKRRRRGVVIHLDIESRMPEDLACSMAEGLAPPPDEVFVQSGLIGVGDLKQLIVDDRPDLLFPPYTPRFPERIIDCGGDCFAAIRARDMIVHHPFESFDVVVQFLRQAALDPAVVAIKQTLYRTSRDSPIVKALIEAAEAGKAVTAMVELRARFDEEANIRLSRALEAAGVQVVFGFSDLKTHAKLSLVVRREGSTLRSYAHFGTGNYHPITARIYTDLSYFTCNPELVRDSARLFNYMTGYAVPTKMEAIAFSPVTIRRTLEDLIAGEIAHAQAGRPAYIWLKMNSLVDPDLIDRLYAASCAGVRIVAVVRGICCLRPGVPGLSENIKIKSIVGRFLEHARIYAFGDGHRLPSRHAKLYISSADWMQRNMDWRVESMVPMLDPQIHARVLDQIMAIDLKDNLQSWVLQRNGVWRRLEPGRRPFSSHEYFMEHPGQAGRGKGAGDTPIRVSASQPWHTEQNIED</sequence>
<keyword evidence="6" id="KW-0479">Metal-binding</keyword>
<feature type="domain" description="Polyphosphate kinase C-terminal" evidence="12">
    <location>
        <begin position="388"/>
        <end position="551"/>
    </location>
</feature>
<gene>
    <name evidence="6 13" type="primary">ppk</name>
    <name evidence="13" type="ordered locus">GLX_26860</name>
</gene>
<evidence type="ECO:0000259" key="11">
    <source>
        <dbReference type="Pfam" id="PF13090"/>
    </source>
</evidence>
<dbReference type="NCBIfam" id="NF003921">
    <property type="entry name" value="PRK05443.2-2"/>
    <property type="match status" value="1"/>
</dbReference>
<dbReference type="InterPro" id="IPR036832">
    <property type="entry name" value="PPK_N_dom_sf"/>
</dbReference>
<dbReference type="InterPro" id="IPR003414">
    <property type="entry name" value="PP_kinase"/>
</dbReference>
<dbReference type="CDD" id="cd09168">
    <property type="entry name" value="PLDc_PaPPK1_C2_like"/>
    <property type="match status" value="1"/>
</dbReference>
<dbReference type="SUPFAM" id="SSF143724">
    <property type="entry name" value="PHP14-like"/>
    <property type="match status" value="1"/>
</dbReference>
<comment type="catalytic activity">
    <reaction evidence="6 7">
        <text>[phosphate](n) + ATP = [phosphate](n+1) + ADP</text>
        <dbReference type="Rhea" id="RHEA:19573"/>
        <dbReference type="Rhea" id="RHEA-COMP:9859"/>
        <dbReference type="Rhea" id="RHEA-COMP:14280"/>
        <dbReference type="ChEBI" id="CHEBI:16838"/>
        <dbReference type="ChEBI" id="CHEBI:30616"/>
        <dbReference type="ChEBI" id="CHEBI:456216"/>
        <dbReference type="EC" id="2.7.4.1"/>
    </reaction>
</comment>
<feature type="compositionally biased region" description="Polar residues" evidence="8">
    <location>
        <begin position="759"/>
        <end position="772"/>
    </location>
</feature>
<reference evidence="14" key="1">
    <citation type="journal article" date="2011" name="J. Bacteriol.">
        <title>Complete genome sequence of NBRC 3288, a unique cellulose-nonproducing strain of Gluconacetobacter xylinus isolated from vinegar.</title>
        <authorList>
            <person name="Ogino H."/>
            <person name="Azuma Y."/>
            <person name="Hosoyama A."/>
            <person name="Nakazawa H."/>
            <person name="Matsutani M."/>
            <person name="Hasegawa A."/>
            <person name="Otsuyama K."/>
            <person name="Matsushita K."/>
            <person name="Fujita N."/>
            <person name="Shirai M."/>
        </authorList>
    </citation>
    <scope>NUCLEOTIDE SEQUENCE [LARGE SCALE GENOMIC DNA]</scope>
    <source>
        <strain evidence="14">NBRC 3288 / BCRC 11682 / LMG 1693</strain>
    </source>
</reference>
<dbReference type="Pfam" id="PF17941">
    <property type="entry name" value="PP_kinase_C_1"/>
    <property type="match status" value="1"/>
</dbReference>
<dbReference type="GO" id="GO:0008976">
    <property type="term" value="F:polyphosphate kinase activity"/>
    <property type="evidence" value="ECO:0007669"/>
    <property type="project" value="UniProtKB-UniRule"/>
</dbReference>
<dbReference type="Pfam" id="PF02503">
    <property type="entry name" value="PP_kinase"/>
    <property type="match status" value="1"/>
</dbReference>
<dbReference type="AlphaFoldDB" id="G2I2W9"/>
<feature type="binding site" evidence="6">
    <location>
        <position position="524"/>
    </location>
    <ligand>
        <name>ATP</name>
        <dbReference type="ChEBI" id="CHEBI:30616"/>
    </ligand>
</feature>
<feature type="binding site" evidence="6">
    <location>
        <position position="648"/>
    </location>
    <ligand>
        <name>ATP</name>
        <dbReference type="ChEBI" id="CHEBI:30616"/>
    </ligand>
</feature>
<dbReference type="Gene3D" id="3.30.870.10">
    <property type="entry name" value="Endonuclease Chain A"/>
    <property type="match status" value="2"/>
</dbReference>
<comment type="similarity">
    <text evidence="6 7">Belongs to the polyphosphate kinase 1 (PPK1) family.</text>
</comment>
<feature type="binding site" evidence="6">
    <location>
        <position position="431"/>
    </location>
    <ligand>
        <name>Mg(2+)</name>
        <dbReference type="ChEBI" id="CHEBI:18420"/>
    </ligand>
</feature>
<keyword evidence="3 6" id="KW-0547">Nucleotide-binding</keyword>
<dbReference type="EMBL" id="AP012159">
    <property type="protein sequence ID" value="BAK85098.1"/>
    <property type="molecule type" value="Genomic_DNA"/>
</dbReference>
<keyword evidence="2 6" id="KW-0808">Transferase</keyword>
<name>G2I2W9_KOMMN</name>
<feature type="binding site" evidence="6">
    <location>
        <position position="461"/>
    </location>
    <ligand>
        <name>Mg(2+)</name>
        <dbReference type="ChEBI" id="CHEBI:18420"/>
    </ligand>
</feature>
<dbReference type="PATRIC" id="fig|634177.7.peg.2996"/>
<dbReference type="NCBIfam" id="NF003919">
    <property type="entry name" value="PRK05443.1-4"/>
    <property type="match status" value="1"/>
</dbReference>
<dbReference type="InterPro" id="IPR025198">
    <property type="entry name" value="PPK_N_dom"/>
</dbReference>
<evidence type="ECO:0000313" key="13">
    <source>
        <dbReference type="EMBL" id="BAK85098.1"/>
    </source>
</evidence>
<dbReference type="InterPro" id="IPR041108">
    <property type="entry name" value="PP_kinase_C_1"/>
</dbReference>
<evidence type="ECO:0000256" key="3">
    <source>
        <dbReference type="ARBA" id="ARBA00022741"/>
    </source>
</evidence>
<dbReference type="SUPFAM" id="SSF56024">
    <property type="entry name" value="Phospholipase D/nuclease"/>
    <property type="match status" value="2"/>
</dbReference>
<evidence type="ECO:0000313" key="14">
    <source>
        <dbReference type="Proteomes" id="UP000009044"/>
    </source>
</evidence>
<evidence type="ECO:0000256" key="6">
    <source>
        <dbReference type="HAMAP-Rule" id="MF_00347"/>
    </source>
</evidence>
<feature type="compositionally biased region" description="Polar residues" evidence="8">
    <location>
        <begin position="1"/>
        <end position="15"/>
    </location>
</feature>
<dbReference type="GO" id="GO:0005524">
    <property type="term" value="F:ATP binding"/>
    <property type="evidence" value="ECO:0007669"/>
    <property type="project" value="UniProtKB-KW"/>
</dbReference>
<feature type="region of interest" description="Disordered" evidence="8">
    <location>
        <begin position="1"/>
        <end position="46"/>
    </location>
</feature>
<evidence type="ECO:0000256" key="8">
    <source>
        <dbReference type="SAM" id="MobiDB-lite"/>
    </source>
</evidence>
<dbReference type="GO" id="GO:0009358">
    <property type="term" value="C:polyphosphate kinase complex"/>
    <property type="evidence" value="ECO:0007669"/>
    <property type="project" value="InterPro"/>
</dbReference>
<evidence type="ECO:0000256" key="7">
    <source>
        <dbReference type="RuleBase" id="RU003800"/>
    </source>
</evidence>
<dbReference type="InterPro" id="IPR024953">
    <property type="entry name" value="PP_kinase_middle"/>
</dbReference>
<evidence type="ECO:0000259" key="9">
    <source>
        <dbReference type="Pfam" id="PF02503"/>
    </source>
</evidence>
<dbReference type="HOGENOM" id="CLU_009678_5_0_5"/>
<dbReference type="Proteomes" id="UP000009044">
    <property type="component" value="Chromosome"/>
</dbReference>
<dbReference type="InterPro" id="IPR025200">
    <property type="entry name" value="PPK_C_dom2"/>
</dbReference>
<dbReference type="Pfam" id="PF13090">
    <property type="entry name" value="PP_kinase_C"/>
    <property type="match status" value="1"/>
</dbReference>
<evidence type="ECO:0000256" key="1">
    <source>
        <dbReference type="ARBA" id="ARBA00022553"/>
    </source>
</evidence>
<keyword evidence="4 6" id="KW-0418">Kinase</keyword>
<dbReference type="PANTHER" id="PTHR30218:SF0">
    <property type="entry name" value="POLYPHOSPHATE KINASE"/>
    <property type="match status" value="1"/>
</dbReference>
<keyword evidence="1 6" id="KW-0597">Phosphoprotein</keyword>
<feature type="active site" description="Phosphohistidine intermediate" evidence="6">
    <location>
        <position position="491"/>
    </location>
</feature>
<keyword evidence="5 6" id="KW-0067">ATP-binding</keyword>
<keyword evidence="6" id="KW-0460">Magnesium</keyword>
<dbReference type="Pfam" id="PF13089">
    <property type="entry name" value="PP_kinase_N"/>
    <property type="match status" value="1"/>
</dbReference>
<feature type="binding site" evidence="6">
    <location>
        <position position="620"/>
    </location>
    <ligand>
        <name>ATP</name>
        <dbReference type="ChEBI" id="CHEBI:30616"/>
    </ligand>
</feature>
<dbReference type="PANTHER" id="PTHR30218">
    <property type="entry name" value="POLYPHOSPHATE KINASE"/>
    <property type="match status" value="1"/>
</dbReference>
<evidence type="ECO:0000256" key="5">
    <source>
        <dbReference type="ARBA" id="ARBA00022840"/>
    </source>
</evidence>